<dbReference type="SUPFAM" id="SSF47413">
    <property type="entry name" value="lambda repressor-like DNA-binding domains"/>
    <property type="match status" value="1"/>
</dbReference>
<organism evidence="3 4">
    <name type="scientific">Halorubrum persicum</name>
    <dbReference type="NCBI Taxonomy" id="1383844"/>
    <lineage>
        <taxon>Archaea</taxon>
        <taxon>Methanobacteriati</taxon>
        <taxon>Methanobacteriota</taxon>
        <taxon>Stenosarchaea group</taxon>
        <taxon>Halobacteria</taxon>
        <taxon>Halobacteriales</taxon>
        <taxon>Haloferacaceae</taxon>
        <taxon>Halorubrum</taxon>
    </lineage>
</organism>
<feature type="compositionally biased region" description="Gly residues" evidence="1">
    <location>
        <begin position="1"/>
        <end position="12"/>
    </location>
</feature>
<dbReference type="OrthoDB" id="339114at2157"/>
<dbReference type="InterPro" id="IPR001387">
    <property type="entry name" value="Cro/C1-type_HTH"/>
</dbReference>
<dbReference type="Pfam" id="PF24250">
    <property type="entry name" value="HVO_2718"/>
    <property type="match status" value="1"/>
</dbReference>
<dbReference type="CDD" id="cd00093">
    <property type="entry name" value="HTH_XRE"/>
    <property type="match status" value="1"/>
</dbReference>
<dbReference type="InterPro" id="IPR010982">
    <property type="entry name" value="Lambda_DNA-bd_dom_sf"/>
</dbReference>
<dbReference type="InterPro" id="IPR057937">
    <property type="entry name" value="HVO_2718-like_HTH"/>
</dbReference>
<dbReference type="AlphaFoldDB" id="A0A2G1WNK6"/>
<dbReference type="InterPro" id="IPR058562">
    <property type="entry name" value="MJ0586_N"/>
</dbReference>
<dbReference type="GO" id="GO:0003677">
    <property type="term" value="F:DNA binding"/>
    <property type="evidence" value="ECO:0007669"/>
    <property type="project" value="InterPro"/>
</dbReference>
<dbReference type="Gene3D" id="1.10.260.40">
    <property type="entry name" value="lambda repressor-like DNA-binding domains"/>
    <property type="match status" value="1"/>
</dbReference>
<keyword evidence="4" id="KW-1185">Reference proteome</keyword>
<feature type="region of interest" description="Disordered" evidence="1">
    <location>
        <begin position="45"/>
        <end position="119"/>
    </location>
</feature>
<evidence type="ECO:0000256" key="1">
    <source>
        <dbReference type="SAM" id="MobiDB-lite"/>
    </source>
</evidence>
<proteinExistence type="predicted"/>
<evidence type="ECO:0000259" key="2">
    <source>
        <dbReference type="SMART" id="SM00530"/>
    </source>
</evidence>
<feature type="compositionally biased region" description="Gly residues" evidence="1">
    <location>
        <begin position="56"/>
        <end position="76"/>
    </location>
</feature>
<dbReference type="Proteomes" id="UP000222824">
    <property type="component" value="Unassembled WGS sequence"/>
</dbReference>
<comment type="caution">
    <text evidence="3">The sequence shown here is derived from an EMBL/GenBank/DDBJ whole genome shotgun (WGS) entry which is preliminary data.</text>
</comment>
<dbReference type="RefSeq" id="WP_099253730.1">
    <property type="nucleotide sequence ID" value="NZ_NHOA01000002.1"/>
</dbReference>
<gene>
    <name evidence="3" type="ORF">DJ69_00050</name>
</gene>
<feature type="region of interest" description="Disordered" evidence="1">
    <location>
        <begin position="1"/>
        <end position="20"/>
    </location>
</feature>
<dbReference type="Pfam" id="PF26602">
    <property type="entry name" value="HVO_2718_N"/>
    <property type="match status" value="1"/>
</dbReference>
<dbReference type="EMBL" id="NHOA01000002">
    <property type="protein sequence ID" value="PHQ40572.1"/>
    <property type="molecule type" value="Genomic_DNA"/>
</dbReference>
<accession>A0A2G1WNK6</accession>
<name>A0A2G1WNK6_9EURY</name>
<sequence>MAKYSTGGGGGGDDGDACELCGRETTDLKRATVAGAKLLVCADCRPHDDAGNAPSGHGGSGGSGGGRGGSSGGSPGGASAESGGSESRKKELARKQAKMYDSATGDSKHWEEGGTNYESDRLPYLVSGYGDDVAAARQDAGLTVEELAEELDVDEDDLFAVEDGRAATAGVGGSVVRALEERLGVEIVDE</sequence>
<evidence type="ECO:0000313" key="3">
    <source>
        <dbReference type="EMBL" id="PHQ40572.1"/>
    </source>
</evidence>
<evidence type="ECO:0000313" key="4">
    <source>
        <dbReference type="Proteomes" id="UP000222824"/>
    </source>
</evidence>
<dbReference type="SMART" id="SM00530">
    <property type="entry name" value="HTH_XRE"/>
    <property type="match status" value="1"/>
</dbReference>
<feature type="domain" description="HTH cro/C1-type" evidence="2">
    <location>
        <begin position="132"/>
        <end position="190"/>
    </location>
</feature>
<reference evidence="3 4" key="1">
    <citation type="journal article" date="2014" name="Front. Microbiol.">
        <title>Population and genomic analysis of the genus Halorubrum.</title>
        <authorList>
            <person name="Fullmer M.S."/>
            <person name="Soucy S.M."/>
            <person name="Swithers K.S."/>
            <person name="Makkay A.M."/>
            <person name="Wheeler R."/>
            <person name="Ventosa A."/>
            <person name="Gogarten J.P."/>
            <person name="Papke R.T."/>
        </authorList>
    </citation>
    <scope>NUCLEOTIDE SEQUENCE [LARGE SCALE GENOMIC DNA]</scope>
    <source>
        <strain evidence="3 4">C49</strain>
    </source>
</reference>
<protein>
    <submittedName>
        <fullName evidence="3">Transcriptional regulator</fullName>
    </submittedName>
</protein>